<evidence type="ECO:0000259" key="3">
    <source>
        <dbReference type="Pfam" id="PF23865"/>
    </source>
</evidence>
<accession>A0ABR3ZT93</accession>
<dbReference type="Pfam" id="PF23865">
    <property type="entry name" value="DUF7223"/>
    <property type="match status" value="1"/>
</dbReference>
<feature type="domain" description="DUF7029" evidence="2">
    <location>
        <begin position="77"/>
        <end position="173"/>
    </location>
</feature>
<name>A0ABR3ZT93_9LECA</name>
<sequence>MKHFLFLLCLGFANKALAFRTGAQGVPERRLTAAKRSHEIGTRDLKGCLSHDHTLHYIDDDTFDSTSQFAAQVGMQLQVPALLLEDIEHHMDNIECFPFKIYLHFISDGALQHAHEEFSSIHNFLVITSHDGCNRDGERSPHLVSETAVHLHDRLIILTVSPVPWKSLFDTMTFDFGKSDDDYVPRQNRELRPRQAAATSATSFSTSISYPAAPTASTPAGVNVTHSFNPAYIDTAIFPPDTSLSITGNGKAPLGLKVSCKNCTIQGTIDLVAGSFTVGNYNSSFNFNDIINETEAAFDYIQNGYIEFRSNNFGAYIELETSVSASTPLETYTAPFPDITIPGFGIPGLAALGPIITPQLSVGFKLSADFNFTYGFQVTIPDNSYVLLDIANITNSSQSGFDKAKIAALPFQAGTLDASLTIVGGFVPQLLMGMDFFGGIGRLGAGIFLNAPTITTSLSTVSDVDNKCENITSSTAANRILDGTFDTLTHVNASVDIAIGVIAEADLTVGRIKVQEAAPYTFTSESFPLPTACLSFDVNAKTYGPPSATGSVSARPTASSAANLVRPLPKHNNSRKRVLVATGLLLAVSACLVLV</sequence>
<keyword evidence="1" id="KW-0732">Signal</keyword>
<organism evidence="4 5">
    <name type="scientific">Stereocaulon virgatum</name>
    <dbReference type="NCBI Taxonomy" id="373712"/>
    <lineage>
        <taxon>Eukaryota</taxon>
        <taxon>Fungi</taxon>
        <taxon>Dikarya</taxon>
        <taxon>Ascomycota</taxon>
        <taxon>Pezizomycotina</taxon>
        <taxon>Lecanoromycetes</taxon>
        <taxon>OSLEUM clade</taxon>
        <taxon>Lecanoromycetidae</taxon>
        <taxon>Lecanorales</taxon>
        <taxon>Lecanorineae</taxon>
        <taxon>Stereocaulaceae</taxon>
        <taxon>Stereocaulon</taxon>
    </lineage>
</organism>
<feature type="domain" description="DUF7223" evidence="3">
    <location>
        <begin position="254"/>
        <end position="473"/>
    </location>
</feature>
<protein>
    <submittedName>
        <fullName evidence="4">Uncharacterized protein</fullName>
    </submittedName>
</protein>
<evidence type="ECO:0000313" key="5">
    <source>
        <dbReference type="Proteomes" id="UP001590950"/>
    </source>
</evidence>
<evidence type="ECO:0000259" key="2">
    <source>
        <dbReference type="Pfam" id="PF22974"/>
    </source>
</evidence>
<comment type="caution">
    <text evidence="4">The sequence shown here is derived from an EMBL/GenBank/DDBJ whole genome shotgun (WGS) entry which is preliminary data.</text>
</comment>
<reference evidence="4 5" key="1">
    <citation type="submission" date="2024-09" db="EMBL/GenBank/DDBJ databases">
        <title>Rethinking Asexuality: The Enigmatic Case of Functional Sexual Genes in Lepraria (Stereocaulaceae).</title>
        <authorList>
            <person name="Doellman M."/>
            <person name="Sun Y."/>
            <person name="Barcenas-Pena A."/>
            <person name="Lumbsch H.T."/>
            <person name="Grewe F."/>
        </authorList>
    </citation>
    <scope>NUCLEOTIDE SEQUENCE [LARGE SCALE GENOMIC DNA]</scope>
    <source>
        <strain evidence="4 5">Mercado 3170</strain>
    </source>
</reference>
<feature type="chain" id="PRO_5045125323" evidence="1">
    <location>
        <begin position="19"/>
        <end position="595"/>
    </location>
</feature>
<dbReference type="EMBL" id="JBEFKJ010000054">
    <property type="protein sequence ID" value="KAL2036682.1"/>
    <property type="molecule type" value="Genomic_DNA"/>
</dbReference>
<keyword evidence="5" id="KW-1185">Reference proteome</keyword>
<dbReference type="InterPro" id="IPR055647">
    <property type="entry name" value="DUF7223"/>
</dbReference>
<dbReference type="Proteomes" id="UP001590950">
    <property type="component" value="Unassembled WGS sequence"/>
</dbReference>
<feature type="signal peptide" evidence="1">
    <location>
        <begin position="1"/>
        <end position="18"/>
    </location>
</feature>
<evidence type="ECO:0000313" key="4">
    <source>
        <dbReference type="EMBL" id="KAL2036682.1"/>
    </source>
</evidence>
<evidence type="ECO:0000256" key="1">
    <source>
        <dbReference type="SAM" id="SignalP"/>
    </source>
</evidence>
<dbReference type="Pfam" id="PF22974">
    <property type="entry name" value="DUF7029"/>
    <property type="match status" value="1"/>
</dbReference>
<proteinExistence type="predicted"/>
<gene>
    <name evidence="4" type="ORF">N7G274_010553</name>
</gene>
<dbReference type="InterPro" id="IPR054293">
    <property type="entry name" value="DUF7029"/>
</dbReference>